<dbReference type="SUPFAM" id="SSF52833">
    <property type="entry name" value="Thioredoxin-like"/>
    <property type="match status" value="1"/>
</dbReference>
<sequence>MDKIAVKKKPTPRCQFATSIGDLDDEEALLAPPKADPTPLQDMDPVYAFLKQKPFDYEIEWNYTKFLVGRDGKVLARYKPAGPLEQGMEADVKAALAGKPIPNKRDYVYGKGGRS</sequence>
<accession>A0A7S0RVK8</accession>
<dbReference type="AlphaFoldDB" id="A0A7S0RVK8"/>
<dbReference type="InterPro" id="IPR036249">
    <property type="entry name" value="Thioredoxin-like_sf"/>
</dbReference>
<gene>
    <name evidence="4" type="ORF">POBO1169_LOCUS18665</name>
</gene>
<keyword evidence="2" id="KW-0575">Peroxidase</keyword>
<evidence type="ECO:0000256" key="3">
    <source>
        <dbReference type="ARBA" id="ARBA00023002"/>
    </source>
</evidence>
<evidence type="ECO:0000256" key="1">
    <source>
        <dbReference type="ARBA" id="ARBA00006926"/>
    </source>
</evidence>
<evidence type="ECO:0000256" key="2">
    <source>
        <dbReference type="ARBA" id="ARBA00022559"/>
    </source>
</evidence>
<dbReference type="GO" id="GO:0006979">
    <property type="term" value="P:response to oxidative stress"/>
    <property type="evidence" value="ECO:0007669"/>
    <property type="project" value="InterPro"/>
</dbReference>
<reference evidence="4" key="1">
    <citation type="submission" date="2021-01" db="EMBL/GenBank/DDBJ databases">
        <authorList>
            <person name="Corre E."/>
            <person name="Pelletier E."/>
            <person name="Niang G."/>
            <person name="Scheremetjew M."/>
            <person name="Finn R."/>
            <person name="Kale V."/>
            <person name="Holt S."/>
            <person name="Cochrane G."/>
            <person name="Meng A."/>
            <person name="Brown T."/>
            <person name="Cohen L."/>
        </authorList>
    </citation>
    <scope>NUCLEOTIDE SEQUENCE</scope>
    <source>
        <strain evidence="4">CCMP722</strain>
    </source>
</reference>
<dbReference type="InterPro" id="IPR000889">
    <property type="entry name" value="Glutathione_peroxidase"/>
</dbReference>
<protein>
    <recommendedName>
        <fullName evidence="5">Glutathione peroxidase</fullName>
    </recommendedName>
</protein>
<comment type="similarity">
    <text evidence="1">Belongs to the glutathione peroxidase family.</text>
</comment>
<dbReference type="PANTHER" id="PTHR11592">
    <property type="entry name" value="GLUTATHIONE PEROXIDASE"/>
    <property type="match status" value="1"/>
</dbReference>
<dbReference type="GO" id="GO:0004601">
    <property type="term" value="F:peroxidase activity"/>
    <property type="evidence" value="ECO:0007669"/>
    <property type="project" value="UniProtKB-KW"/>
</dbReference>
<dbReference type="PROSITE" id="PS51355">
    <property type="entry name" value="GLUTATHIONE_PEROXID_3"/>
    <property type="match status" value="1"/>
</dbReference>
<evidence type="ECO:0000313" key="4">
    <source>
        <dbReference type="EMBL" id="CAD8688517.1"/>
    </source>
</evidence>
<dbReference type="PANTHER" id="PTHR11592:SF78">
    <property type="entry name" value="GLUTATHIONE PEROXIDASE"/>
    <property type="match status" value="1"/>
</dbReference>
<dbReference type="EMBL" id="HBFA01037361">
    <property type="protein sequence ID" value="CAD8688517.1"/>
    <property type="molecule type" value="Transcribed_RNA"/>
</dbReference>
<organism evidence="4">
    <name type="scientific">Pyramimonas obovata</name>
    <dbReference type="NCBI Taxonomy" id="1411642"/>
    <lineage>
        <taxon>Eukaryota</taxon>
        <taxon>Viridiplantae</taxon>
        <taxon>Chlorophyta</taxon>
        <taxon>Pyramimonadophyceae</taxon>
        <taxon>Pyramimonadales</taxon>
        <taxon>Pyramimonadaceae</taxon>
        <taxon>Pyramimonas</taxon>
        <taxon>Pyramimonas incertae sedis</taxon>
    </lineage>
</organism>
<keyword evidence="3" id="KW-0560">Oxidoreductase</keyword>
<evidence type="ECO:0008006" key="5">
    <source>
        <dbReference type="Google" id="ProtNLM"/>
    </source>
</evidence>
<proteinExistence type="inferred from homology"/>
<dbReference type="Gene3D" id="3.40.30.10">
    <property type="entry name" value="Glutaredoxin"/>
    <property type="match status" value="1"/>
</dbReference>
<name>A0A7S0RVK8_9CHLO</name>